<evidence type="ECO:0000313" key="7">
    <source>
        <dbReference type="EMBL" id="KAL2788277.1"/>
    </source>
</evidence>
<dbReference type="SUPFAM" id="SSF53167">
    <property type="entry name" value="Purine and uridine phosphorylases"/>
    <property type="match status" value="1"/>
</dbReference>
<dbReference type="InterPro" id="IPR053137">
    <property type="entry name" value="NLR-like"/>
</dbReference>
<keyword evidence="4" id="KW-0732">Signal</keyword>
<dbReference type="InterPro" id="IPR000845">
    <property type="entry name" value="Nucleoside_phosphorylase_d"/>
</dbReference>
<dbReference type="Pfam" id="PF01048">
    <property type="entry name" value="PNP_UDP_1"/>
    <property type="match status" value="1"/>
</dbReference>
<feature type="compositionally biased region" description="Basic residues" evidence="3">
    <location>
        <begin position="818"/>
        <end position="827"/>
    </location>
</feature>
<reference evidence="7 8" key="1">
    <citation type="submission" date="2024-07" db="EMBL/GenBank/DDBJ databases">
        <title>Section-level genome sequencing and comparative genomics of Aspergillus sections Usti and Cavernicolus.</title>
        <authorList>
            <consortium name="Lawrence Berkeley National Laboratory"/>
            <person name="Nybo J.L."/>
            <person name="Vesth T.C."/>
            <person name="Theobald S."/>
            <person name="Frisvad J.C."/>
            <person name="Larsen T.O."/>
            <person name="Kjaerboelling I."/>
            <person name="Rothschild-Mancinelli K."/>
            <person name="Lyhne E.K."/>
            <person name="Kogle M.E."/>
            <person name="Barry K."/>
            <person name="Clum A."/>
            <person name="Na H."/>
            <person name="Ledsgaard L."/>
            <person name="Lin J."/>
            <person name="Lipzen A."/>
            <person name="Kuo A."/>
            <person name="Riley R."/>
            <person name="Mondo S."/>
            <person name="Labutti K."/>
            <person name="Haridas S."/>
            <person name="Pangalinan J."/>
            <person name="Salamov A.A."/>
            <person name="Simmons B.A."/>
            <person name="Magnuson J.K."/>
            <person name="Chen J."/>
            <person name="Drula E."/>
            <person name="Henrissat B."/>
            <person name="Wiebenga A."/>
            <person name="Lubbers R.J."/>
            <person name="Gomes A.C."/>
            <person name="Makela M.R."/>
            <person name="Stajich J."/>
            <person name="Grigoriev I.V."/>
            <person name="Mortensen U.H."/>
            <person name="De Vries R.P."/>
            <person name="Baker S.E."/>
            <person name="Andersen M.R."/>
        </authorList>
    </citation>
    <scope>NUCLEOTIDE SEQUENCE [LARGE SCALE GENOMIC DNA]</scope>
    <source>
        <strain evidence="7 8">CBS 209.92</strain>
    </source>
</reference>
<evidence type="ECO:0008006" key="9">
    <source>
        <dbReference type="Google" id="ProtNLM"/>
    </source>
</evidence>
<dbReference type="Gene3D" id="3.40.50.300">
    <property type="entry name" value="P-loop containing nucleotide triphosphate hydrolases"/>
    <property type="match status" value="1"/>
</dbReference>
<dbReference type="PROSITE" id="PS50297">
    <property type="entry name" value="ANK_REP_REGION"/>
    <property type="match status" value="1"/>
</dbReference>
<dbReference type="PROSITE" id="PS50088">
    <property type="entry name" value="ANK_REPEAT"/>
    <property type="match status" value="2"/>
</dbReference>
<dbReference type="InterPro" id="IPR035994">
    <property type="entry name" value="Nucleoside_phosphorylase_sf"/>
</dbReference>
<dbReference type="Pfam" id="PF24883">
    <property type="entry name" value="NPHP3_N"/>
    <property type="match status" value="1"/>
</dbReference>
<feature type="chain" id="PRO_5046775496" description="Nucleoside phosphorylase domain-containing protein" evidence="4">
    <location>
        <begin position="25"/>
        <end position="1256"/>
    </location>
</feature>
<feature type="compositionally biased region" description="Low complexity" evidence="3">
    <location>
        <begin position="830"/>
        <end position="845"/>
    </location>
</feature>
<proteinExistence type="predicted"/>
<evidence type="ECO:0000259" key="5">
    <source>
        <dbReference type="Pfam" id="PF01048"/>
    </source>
</evidence>
<dbReference type="SUPFAM" id="SSF48403">
    <property type="entry name" value="Ankyrin repeat"/>
    <property type="match status" value="1"/>
</dbReference>
<keyword evidence="2" id="KW-0040">ANK repeat</keyword>
<gene>
    <name evidence="7" type="ORF">BJX66DRAFT_263182</name>
</gene>
<dbReference type="EMBL" id="JBFTWV010000082">
    <property type="protein sequence ID" value="KAL2788277.1"/>
    <property type="molecule type" value="Genomic_DNA"/>
</dbReference>
<dbReference type="PANTHER" id="PTHR46082">
    <property type="entry name" value="ATP/GTP-BINDING PROTEIN-RELATED"/>
    <property type="match status" value="1"/>
</dbReference>
<name>A0ABR4FZ53_9EURO</name>
<evidence type="ECO:0000256" key="2">
    <source>
        <dbReference type="PROSITE-ProRule" id="PRU00023"/>
    </source>
</evidence>
<dbReference type="InterPro" id="IPR036770">
    <property type="entry name" value="Ankyrin_rpt-contain_sf"/>
</dbReference>
<dbReference type="SMART" id="SM00248">
    <property type="entry name" value="ANK"/>
    <property type="match status" value="5"/>
</dbReference>
<feature type="compositionally biased region" description="Low complexity" evidence="3">
    <location>
        <begin position="865"/>
        <end position="877"/>
    </location>
</feature>
<dbReference type="InterPro" id="IPR056884">
    <property type="entry name" value="NPHP3-like_N"/>
</dbReference>
<dbReference type="SUPFAM" id="SSF52540">
    <property type="entry name" value="P-loop containing nucleoside triphosphate hydrolases"/>
    <property type="match status" value="1"/>
</dbReference>
<feature type="region of interest" description="Disordered" evidence="3">
    <location>
        <begin position="863"/>
        <end position="884"/>
    </location>
</feature>
<comment type="caution">
    <text evidence="7">The sequence shown here is derived from an EMBL/GenBank/DDBJ whole genome shotgun (WGS) entry which is preliminary data.</text>
</comment>
<feature type="repeat" description="ANK" evidence="2">
    <location>
        <begin position="1120"/>
        <end position="1154"/>
    </location>
</feature>
<dbReference type="PANTHER" id="PTHR46082:SF11">
    <property type="entry name" value="AAA+ ATPASE DOMAIN-CONTAINING PROTEIN-RELATED"/>
    <property type="match status" value="1"/>
</dbReference>
<organism evidence="7 8">
    <name type="scientific">Aspergillus keveii</name>
    <dbReference type="NCBI Taxonomy" id="714993"/>
    <lineage>
        <taxon>Eukaryota</taxon>
        <taxon>Fungi</taxon>
        <taxon>Dikarya</taxon>
        <taxon>Ascomycota</taxon>
        <taxon>Pezizomycotina</taxon>
        <taxon>Eurotiomycetes</taxon>
        <taxon>Eurotiomycetidae</taxon>
        <taxon>Eurotiales</taxon>
        <taxon>Aspergillaceae</taxon>
        <taxon>Aspergillus</taxon>
        <taxon>Aspergillus subgen. Nidulantes</taxon>
    </lineage>
</organism>
<feature type="signal peptide" evidence="4">
    <location>
        <begin position="1"/>
        <end position="24"/>
    </location>
</feature>
<evidence type="ECO:0000313" key="8">
    <source>
        <dbReference type="Proteomes" id="UP001610563"/>
    </source>
</evidence>
<feature type="repeat" description="ANK" evidence="2">
    <location>
        <begin position="1087"/>
        <end position="1119"/>
    </location>
</feature>
<evidence type="ECO:0000256" key="3">
    <source>
        <dbReference type="SAM" id="MobiDB-lite"/>
    </source>
</evidence>
<evidence type="ECO:0000256" key="1">
    <source>
        <dbReference type="ARBA" id="ARBA00022737"/>
    </source>
</evidence>
<dbReference type="InterPro" id="IPR002110">
    <property type="entry name" value="Ankyrin_rpt"/>
</dbReference>
<dbReference type="Gene3D" id="3.40.50.1580">
    <property type="entry name" value="Nucleoside phosphorylase domain"/>
    <property type="match status" value="1"/>
</dbReference>
<dbReference type="Proteomes" id="UP001610563">
    <property type="component" value="Unassembled WGS sequence"/>
</dbReference>
<keyword evidence="1" id="KW-0677">Repeat</keyword>
<evidence type="ECO:0000259" key="6">
    <source>
        <dbReference type="Pfam" id="PF24883"/>
    </source>
</evidence>
<dbReference type="Pfam" id="PF12796">
    <property type="entry name" value="Ank_2"/>
    <property type="match status" value="2"/>
</dbReference>
<protein>
    <recommendedName>
        <fullName evidence="9">Nucleoside phosphorylase domain-containing protein</fullName>
    </recommendedName>
</protein>
<keyword evidence="8" id="KW-1185">Reference proteome</keyword>
<sequence>MSRPPSHEFNVGWICALPLELAAATAMLDEVYEDLPIQPGDHNTYTLGRIGAHNVVIACLPSGEYGIASATTVAMNMLSSFQSVNIGLLVGIGGGIPSHTRDIRLGDVVVGVPTSSNTHGGVIQYDLGKAGPGDKFERTGMLNRPPQALLTAVSKLQAVQQMEGSRIPLILKEAAKRSLALRDTLEAPHREDVLFETDYTHDQTEPTCRICNSARLVHRPNRVPDEPVIHYGLIASGNRVVKDSHFRDRLSRELGACCVDMEAAGLMNSFPCLVIRGICDYADSHKNKDWQGYAAAVAAAYAKELLLVAPSGIETVQINSLGRTPNRLDRTRSTAAAISESLKKRILSSLLPSTMDLPYVGQTYHVDCAWDDMLGHDAYSAWYRGQETCAHRGLIWIKGKPGSGKSSFLKFAFSRAVEKLQSDGAYVVGFFFHPLDQHLHWTQLDLFQIIMYQLLHIDDDCLVDFTKASGHRFEDSKERPCWSVEELKSFLKTAFTKRRTSRTVIFVDGIDECEGDGMRELAIFFREITAASYVADAKLSICLSSREYPKVSIGECPEILIDRHNVKEIRRYVDRKLATAGLEGHEQWVKLTTSIVDRSAGVFLWAVIVMDTLLKDWDNGKNFRYLKQRLQEIPPALEQLYERILSIAETQDLQMTLKFFYWVVLAAKPLRLLEWHHVIAWIRDKPPESLQEWRNSDYYTENAWQLERRIQIISKGLVEVNSRPTQQAAIERNSTYGDAGSLNSEEGETRTVQVIHSSVAEFFLRGKGFCVLDPALRSQSWALAVGHLSILSTCLDYIAIPELDVLAQGREKVDRLAPHRQAHRLRGARSEASFGSSASSYTGSAHSDHYDWGDEDNVFSTRLLPPSSDSNSEPSPSAGGNLSVPRTMPFALKQYLQSIPRIDLDILERAASDIESHKSETNLSQTLQEYPDFLLYTINAFTFHAHYADKYEGDPAHLLRRIRAGNLWRRWICLADKFSWDTTLLYFAAEHNLVSWIKCLLLMGADPDEIGEEYRYPLMAAVVNHHKEATMMLVKRGANTTCWTKTLKPPLHYIAEEGSTEFLDCFLINMPSRKSYYAELLYARDDLRRTPLHLAAQKGHRSMCEKLLELGADANCYDYSEKSALHYAAESEESSMAVCQLLLQNGALRDATTREFRTPAQLALQKGHLDRLALIEDYQPCQKGHVFSPSAAALEVRLVKFLGKGWLKQPYVQVCFAGQKKTLYPRKTSRDTKGWTRASALHHTACYRRTDISILV</sequence>
<feature type="region of interest" description="Disordered" evidence="3">
    <location>
        <begin position="817"/>
        <end position="847"/>
    </location>
</feature>
<accession>A0ABR4FZ53</accession>
<dbReference type="Gene3D" id="1.25.40.20">
    <property type="entry name" value="Ankyrin repeat-containing domain"/>
    <property type="match status" value="1"/>
</dbReference>
<dbReference type="InterPro" id="IPR027417">
    <property type="entry name" value="P-loop_NTPase"/>
</dbReference>
<feature type="domain" description="Nephrocystin 3-like N-terminal" evidence="6">
    <location>
        <begin position="373"/>
        <end position="546"/>
    </location>
</feature>
<feature type="domain" description="Nucleoside phosphorylase" evidence="5">
    <location>
        <begin position="11"/>
        <end position="292"/>
    </location>
</feature>
<evidence type="ECO:0000256" key="4">
    <source>
        <dbReference type="SAM" id="SignalP"/>
    </source>
</evidence>